<dbReference type="EMBL" id="LAZR01026860">
    <property type="protein sequence ID" value="KKL67427.1"/>
    <property type="molecule type" value="Genomic_DNA"/>
</dbReference>
<accession>A0A0F9GWE9</accession>
<name>A0A0F9GWE9_9ZZZZ</name>
<dbReference type="AlphaFoldDB" id="A0A0F9GWE9"/>
<comment type="caution">
    <text evidence="1">The sequence shown here is derived from an EMBL/GenBank/DDBJ whole genome shotgun (WGS) entry which is preliminary data.</text>
</comment>
<reference evidence="1" key="1">
    <citation type="journal article" date="2015" name="Nature">
        <title>Complex archaea that bridge the gap between prokaryotes and eukaryotes.</title>
        <authorList>
            <person name="Spang A."/>
            <person name="Saw J.H."/>
            <person name="Jorgensen S.L."/>
            <person name="Zaremba-Niedzwiedzka K."/>
            <person name="Martijn J."/>
            <person name="Lind A.E."/>
            <person name="van Eijk R."/>
            <person name="Schleper C."/>
            <person name="Guy L."/>
            <person name="Ettema T.J."/>
        </authorList>
    </citation>
    <scope>NUCLEOTIDE SEQUENCE</scope>
</reference>
<organism evidence="1">
    <name type="scientific">marine sediment metagenome</name>
    <dbReference type="NCBI Taxonomy" id="412755"/>
    <lineage>
        <taxon>unclassified sequences</taxon>
        <taxon>metagenomes</taxon>
        <taxon>ecological metagenomes</taxon>
    </lineage>
</organism>
<sequence length="107" mass="12332">MMKTKMSKENHLDQEENGFFTVCTDDRTQPKERGDVTLVYKEVKEVENARDTVIEALELAYSAWKHKVIRNTPNMDTLRMVDKTHTLVINYINAMLGDKDTIPLAGM</sequence>
<protein>
    <submittedName>
        <fullName evidence="1">Uncharacterized protein</fullName>
    </submittedName>
</protein>
<gene>
    <name evidence="1" type="ORF">LCGC14_2135080</name>
</gene>
<proteinExistence type="predicted"/>
<evidence type="ECO:0000313" key="1">
    <source>
        <dbReference type="EMBL" id="KKL67427.1"/>
    </source>
</evidence>